<comment type="similarity">
    <text evidence="2">Belongs to the alkylbase DNA glycosidase AlkA family.</text>
</comment>
<feature type="domain" description="HhH-GPD" evidence="6">
    <location>
        <begin position="70"/>
        <end position="221"/>
    </location>
</feature>
<reference evidence="7 8" key="1">
    <citation type="submission" date="2019-04" db="EMBL/GenBank/DDBJ databases">
        <authorList>
            <person name="Van Vliet M D."/>
        </authorList>
    </citation>
    <scope>NUCLEOTIDE SEQUENCE [LARGE SCALE GENOMIC DNA]</scope>
    <source>
        <strain evidence="7 8">F1</strain>
    </source>
</reference>
<organism evidence="7 8">
    <name type="scientific">Pontiella desulfatans</name>
    <dbReference type="NCBI Taxonomy" id="2750659"/>
    <lineage>
        <taxon>Bacteria</taxon>
        <taxon>Pseudomonadati</taxon>
        <taxon>Kiritimatiellota</taxon>
        <taxon>Kiritimatiellia</taxon>
        <taxon>Kiritimatiellales</taxon>
        <taxon>Pontiellaceae</taxon>
        <taxon>Pontiella</taxon>
    </lineage>
</organism>
<dbReference type="Gene3D" id="1.10.340.30">
    <property type="entry name" value="Hypothetical protein, domain 2"/>
    <property type="match status" value="1"/>
</dbReference>
<dbReference type="AlphaFoldDB" id="A0A6C2U7S8"/>
<evidence type="ECO:0000256" key="1">
    <source>
        <dbReference type="ARBA" id="ARBA00000086"/>
    </source>
</evidence>
<dbReference type="EC" id="3.2.2.21" evidence="3"/>
<sequence>MVFETGCPAGLFLHPLRKVDRMDIEQVCRSGERALAKADPVMGRLIKRHGPCPIHDTSGTMFHHLASAIIAQQLSVKAAATIQERVMKLTAKPMSPAKFLLVEVDGLRAAGLSKQKVSYIRNLAEAMEQGLSKGRLQRMSDDEAMSALTAVKGIGQWTAEMYLMFGLRRLDVVSLGDAGLQRAARMLYNGGEAEPGLLARVSENWKPYRSIACWYLWQSLD</sequence>
<dbReference type="PANTHER" id="PTHR43003">
    <property type="entry name" value="DNA-3-METHYLADENINE GLYCOSYLASE"/>
    <property type="match status" value="1"/>
</dbReference>
<evidence type="ECO:0000256" key="2">
    <source>
        <dbReference type="ARBA" id="ARBA00010817"/>
    </source>
</evidence>
<keyword evidence="5" id="KW-0234">DNA repair</keyword>
<gene>
    <name evidence="7" type="primary">alkA</name>
    <name evidence="7" type="ORF">PDESU_04067</name>
</gene>
<keyword evidence="4" id="KW-0227">DNA damage</keyword>
<dbReference type="GO" id="GO:0032993">
    <property type="term" value="C:protein-DNA complex"/>
    <property type="evidence" value="ECO:0007669"/>
    <property type="project" value="TreeGrafter"/>
</dbReference>
<proteinExistence type="inferred from homology"/>
<dbReference type="InterPro" id="IPR051912">
    <property type="entry name" value="Alkylbase_DNA_Glycosylase/TA"/>
</dbReference>
<dbReference type="InterPro" id="IPR011257">
    <property type="entry name" value="DNA_glycosylase"/>
</dbReference>
<evidence type="ECO:0000256" key="5">
    <source>
        <dbReference type="ARBA" id="ARBA00023204"/>
    </source>
</evidence>
<dbReference type="GO" id="GO:0006285">
    <property type="term" value="P:base-excision repair, AP site formation"/>
    <property type="evidence" value="ECO:0007669"/>
    <property type="project" value="TreeGrafter"/>
</dbReference>
<dbReference type="GO" id="GO:0043916">
    <property type="term" value="F:DNA-7-methylguanine glycosylase activity"/>
    <property type="evidence" value="ECO:0007669"/>
    <property type="project" value="TreeGrafter"/>
</dbReference>
<dbReference type="GO" id="GO:0032131">
    <property type="term" value="F:alkylated DNA binding"/>
    <property type="evidence" value="ECO:0007669"/>
    <property type="project" value="TreeGrafter"/>
</dbReference>
<dbReference type="GO" id="GO:0005737">
    <property type="term" value="C:cytoplasm"/>
    <property type="evidence" value="ECO:0007669"/>
    <property type="project" value="TreeGrafter"/>
</dbReference>
<evidence type="ECO:0000256" key="4">
    <source>
        <dbReference type="ARBA" id="ARBA00022763"/>
    </source>
</evidence>
<dbReference type="SUPFAM" id="SSF48150">
    <property type="entry name" value="DNA-glycosylase"/>
    <property type="match status" value="1"/>
</dbReference>
<dbReference type="EMBL" id="CAAHFG010000002">
    <property type="protein sequence ID" value="VGO15484.1"/>
    <property type="molecule type" value="Genomic_DNA"/>
</dbReference>
<dbReference type="Gene3D" id="1.10.1670.40">
    <property type="match status" value="1"/>
</dbReference>
<dbReference type="SMART" id="SM00478">
    <property type="entry name" value="ENDO3c"/>
    <property type="match status" value="1"/>
</dbReference>
<dbReference type="FunFam" id="1.10.340.30:FF:000004">
    <property type="entry name" value="DNA-3-methyladenine glycosylase II"/>
    <property type="match status" value="1"/>
</dbReference>
<dbReference type="Pfam" id="PF00730">
    <property type="entry name" value="HhH-GPD"/>
    <property type="match status" value="1"/>
</dbReference>
<evidence type="ECO:0000259" key="6">
    <source>
        <dbReference type="SMART" id="SM00478"/>
    </source>
</evidence>
<keyword evidence="8" id="KW-1185">Reference proteome</keyword>
<dbReference type="InterPro" id="IPR003265">
    <property type="entry name" value="HhH-GPD_domain"/>
</dbReference>
<evidence type="ECO:0000313" key="8">
    <source>
        <dbReference type="Proteomes" id="UP000366872"/>
    </source>
</evidence>
<name>A0A6C2U7S8_PONDE</name>
<accession>A0A6C2U7S8</accession>
<dbReference type="GO" id="GO:0006307">
    <property type="term" value="P:DNA alkylation repair"/>
    <property type="evidence" value="ECO:0007669"/>
    <property type="project" value="TreeGrafter"/>
</dbReference>
<dbReference type="PANTHER" id="PTHR43003:SF5">
    <property type="entry name" value="DNA-3-METHYLADENINE GLYCOSYLASE"/>
    <property type="match status" value="1"/>
</dbReference>
<dbReference type="Proteomes" id="UP000366872">
    <property type="component" value="Unassembled WGS sequence"/>
</dbReference>
<evidence type="ECO:0000313" key="7">
    <source>
        <dbReference type="EMBL" id="VGO15484.1"/>
    </source>
</evidence>
<evidence type="ECO:0000256" key="3">
    <source>
        <dbReference type="ARBA" id="ARBA00012000"/>
    </source>
</evidence>
<comment type="catalytic activity">
    <reaction evidence="1">
        <text>Hydrolysis of alkylated DNA, releasing 3-methyladenine, 3-methylguanine, 7-methylguanine and 7-methyladenine.</text>
        <dbReference type="EC" id="3.2.2.21"/>
    </reaction>
</comment>
<protein>
    <recommendedName>
        <fullName evidence="3">DNA-3-methyladenine glycosylase II</fullName>
        <ecNumber evidence="3">3.2.2.21</ecNumber>
    </recommendedName>
</protein>
<dbReference type="CDD" id="cd00056">
    <property type="entry name" value="ENDO3c"/>
    <property type="match status" value="1"/>
</dbReference>
<dbReference type="GO" id="GO:0008725">
    <property type="term" value="F:DNA-3-methyladenine glycosylase activity"/>
    <property type="evidence" value="ECO:0007669"/>
    <property type="project" value="TreeGrafter"/>
</dbReference>